<dbReference type="PANTHER" id="PTHR47964">
    <property type="entry name" value="ATP-DEPENDENT DNA HELICASE HOMOLOG RECG, CHLOROPLASTIC"/>
    <property type="match status" value="1"/>
</dbReference>
<dbReference type="InterPro" id="IPR005118">
    <property type="entry name" value="TRCF_C"/>
</dbReference>
<dbReference type="Gene3D" id="3.40.50.11140">
    <property type="match status" value="1"/>
</dbReference>
<dbReference type="Gene3D" id="3.30.2060.10">
    <property type="entry name" value="Penicillin-binding protein 1b domain"/>
    <property type="match status" value="1"/>
</dbReference>
<dbReference type="InterPro" id="IPR048635">
    <property type="entry name" value="MFD_D3"/>
</dbReference>
<comment type="subcellular location">
    <subcellularLocation>
        <location evidence="1 13">Cytoplasm</location>
    </subcellularLocation>
</comment>
<dbReference type="EC" id="3.6.4.-" evidence="13"/>
<dbReference type="HAMAP" id="MF_00969">
    <property type="entry name" value="TRCF"/>
    <property type="match status" value="1"/>
</dbReference>
<dbReference type="Pfam" id="PF17757">
    <property type="entry name" value="UvrB_inter"/>
    <property type="match status" value="1"/>
</dbReference>
<dbReference type="EMBL" id="CP009888">
    <property type="protein sequence ID" value="AIY65492.1"/>
    <property type="molecule type" value="Genomic_DNA"/>
</dbReference>
<evidence type="ECO:0000256" key="7">
    <source>
        <dbReference type="ARBA" id="ARBA00022840"/>
    </source>
</evidence>
<evidence type="ECO:0000256" key="2">
    <source>
        <dbReference type="ARBA" id="ARBA00022490"/>
    </source>
</evidence>
<evidence type="ECO:0000259" key="14">
    <source>
        <dbReference type="PROSITE" id="PS51192"/>
    </source>
</evidence>
<dbReference type="Pfam" id="PF21132">
    <property type="entry name" value="MFD_D3"/>
    <property type="match status" value="1"/>
</dbReference>
<dbReference type="eggNOG" id="COG1197">
    <property type="taxonomic scope" value="Bacteria"/>
</dbReference>
<dbReference type="Proteomes" id="UP000030341">
    <property type="component" value="Chromosome 1"/>
</dbReference>
<dbReference type="GO" id="GO:0003678">
    <property type="term" value="F:DNA helicase activity"/>
    <property type="evidence" value="ECO:0007669"/>
    <property type="project" value="TreeGrafter"/>
</dbReference>
<comment type="function">
    <text evidence="13">Couples transcription and DNA repair by recognizing RNA polymerase (RNAP) stalled at DNA lesions. Mediates ATP-dependent release of RNAP and its truncated transcript from the DNA, and recruitment of nucleotide excision repair machinery to the damaged site.</text>
</comment>
<protein>
    <recommendedName>
        <fullName evidence="12 13">Transcription-repair-coupling factor</fullName>
        <shortName evidence="13">TRCF</shortName>
        <ecNumber evidence="13">3.6.4.-</ecNumber>
    </recommendedName>
</protein>
<dbReference type="Gene3D" id="3.90.1150.50">
    <property type="entry name" value="Transcription-repair-coupling factor, D7 domain"/>
    <property type="match status" value="1"/>
</dbReference>
<evidence type="ECO:0000256" key="9">
    <source>
        <dbReference type="ARBA" id="ARBA00023204"/>
    </source>
</evidence>
<dbReference type="GO" id="GO:0006355">
    <property type="term" value="P:regulation of DNA-templated transcription"/>
    <property type="evidence" value="ECO:0007669"/>
    <property type="project" value="UniProtKB-UniRule"/>
</dbReference>
<dbReference type="GO" id="GO:0016787">
    <property type="term" value="F:hydrolase activity"/>
    <property type="evidence" value="ECO:0007669"/>
    <property type="project" value="UniProtKB-KW"/>
</dbReference>
<dbReference type="NCBIfam" id="TIGR00580">
    <property type="entry name" value="mfd"/>
    <property type="match status" value="1"/>
</dbReference>
<dbReference type="GO" id="GO:0005524">
    <property type="term" value="F:ATP binding"/>
    <property type="evidence" value="ECO:0007669"/>
    <property type="project" value="UniProtKB-UniRule"/>
</dbReference>
<keyword evidence="8 13" id="KW-0238">DNA-binding</keyword>
<dbReference type="PROSITE" id="PS51194">
    <property type="entry name" value="HELICASE_CTER"/>
    <property type="match status" value="1"/>
</dbReference>
<dbReference type="InterPro" id="IPR041471">
    <property type="entry name" value="UvrB_inter"/>
</dbReference>
<dbReference type="SMART" id="SM00487">
    <property type="entry name" value="DEXDc"/>
    <property type="match status" value="1"/>
</dbReference>
<dbReference type="RefSeq" id="WP_038641429.1">
    <property type="nucleotide sequence ID" value="NZ_CP009888.1"/>
</dbReference>
<evidence type="ECO:0000313" key="16">
    <source>
        <dbReference type="EMBL" id="AIY65492.1"/>
    </source>
</evidence>
<accession>A0A0A7EHL1</accession>
<dbReference type="FunFam" id="3.40.50.300:FF:000300">
    <property type="entry name" value="Transcription-repair-coupling factor"/>
    <property type="match status" value="1"/>
</dbReference>
<keyword evidence="9 13" id="KW-0234">DNA repair</keyword>
<evidence type="ECO:0000256" key="5">
    <source>
        <dbReference type="ARBA" id="ARBA00022801"/>
    </source>
</evidence>
<keyword evidence="3 13" id="KW-0547">Nucleotide-binding</keyword>
<dbReference type="PANTHER" id="PTHR47964:SF1">
    <property type="entry name" value="ATP-DEPENDENT DNA HELICASE HOMOLOG RECG, CHLOROPLASTIC"/>
    <property type="match status" value="1"/>
</dbReference>
<name>A0A0A7EHL1_9GAMM</name>
<dbReference type="NCBIfam" id="NF007966">
    <property type="entry name" value="PRK10689.1"/>
    <property type="match status" value="1"/>
</dbReference>
<evidence type="ECO:0000256" key="8">
    <source>
        <dbReference type="ARBA" id="ARBA00023125"/>
    </source>
</evidence>
<dbReference type="PROSITE" id="PS51192">
    <property type="entry name" value="HELICASE_ATP_BIND_1"/>
    <property type="match status" value="1"/>
</dbReference>
<dbReference type="InterPro" id="IPR001650">
    <property type="entry name" value="Helicase_C-like"/>
</dbReference>
<evidence type="ECO:0000256" key="3">
    <source>
        <dbReference type="ARBA" id="ARBA00022741"/>
    </source>
</evidence>
<dbReference type="GO" id="GO:0003684">
    <property type="term" value="F:damaged DNA binding"/>
    <property type="evidence" value="ECO:0007669"/>
    <property type="project" value="InterPro"/>
</dbReference>
<dbReference type="SUPFAM" id="SSF141259">
    <property type="entry name" value="CarD-like"/>
    <property type="match status" value="1"/>
</dbReference>
<evidence type="ECO:0000256" key="12">
    <source>
        <dbReference type="ARBA" id="ARBA00070128"/>
    </source>
</evidence>
<keyword evidence="2 13" id="KW-0963">Cytoplasm</keyword>
<dbReference type="KEGG" id="pseo:OM33_10275"/>
<keyword evidence="17" id="KW-1185">Reference proteome</keyword>
<dbReference type="FunFam" id="3.40.50.300:FF:000546">
    <property type="entry name" value="Transcription-repair-coupling factor"/>
    <property type="match status" value="1"/>
</dbReference>
<gene>
    <name evidence="13" type="primary">mfd</name>
    <name evidence="16" type="ORF">OM33_10275</name>
</gene>
<dbReference type="GO" id="GO:0005737">
    <property type="term" value="C:cytoplasm"/>
    <property type="evidence" value="ECO:0007669"/>
    <property type="project" value="UniProtKB-SubCell"/>
</dbReference>
<evidence type="ECO:0000256" key="1">
    <source>
        <dbReference type="ARBA" id="ARBA00004496"/>
    </source>
</evidence>
<dbReference type="Pfam" id="PF03461">
    <property type="entry name" value="TRCF"/>
    <property type="match status" value="1"/>
</dbReference>
<dbReference type="Pfam" id="PF00270">
    <property type="entry name" value="DEAD"/>
    <property type="match status" value="1"/>
</dbReference>
<evidence type="ECO:0000256" key="10">
    <source>
        <dbReference type="ARBA" id="ARBA00061104"/>
    </source>
</evidence>
<keyword evidence="6" id="KW-0347">Helicase</keyword>
<comment type="similarity">
    <text evidence="10 13">In the N-terminal section; belongs to the UvrB family.</text>
</comment>
<dbReference type="SMART" id="SM00490">
    <property type="entry name" value="HELICc"/>
    <property type="match status" value="1"/>
</dbReference>
<keyword evidence="4 13" id="KW-0227">DNA damage</keyword>
<dbReference type="InterPro" id="IPR047112">
    <property type="entry name" value="RecG/Mfd"/>
</dbReference>
<proteinExistence type="inferred from homology"/>
<dbReference type="Gene3D" id="2.40.10.170">
    <property type="match status" value="1"/>
</dbReference>
<dbReference type="InterPro" id="IPR036101">
    <property type="entry name" value="CarD-like/TRCF_RID_sf"/>
</dbReference>
<dbReference type="SMART" id="SM01058">
    <property type="entry name" value="CarD_TRCF"/>
    <property type="match status" value="1"/>
</dbReference>
<evidence type="ECO:0000256" key="4">
    <source>
        <dbReference type="ARBA" id="ARBA00022763"/>
    </source>
</evidence>
<dbReference type="SUPFAM" id="SSF143517">
    <property type="entry name" value="TRCF domain-like"/>
    <property type="match status" value="1"/>
</dbReference>
<dbReference type="InterPro" id="IPR027417">
    <property type="entry name" value="P-loop_NTPase"/>
</dbReference>
<dbReference type="Gene3D" id="3.40.50.11180">
    <property type="match status" value="1"/>
</dbReference>
<dbReference type="Gene3D" id="3.40.50.300">
    <property type="entry name" value="P-loop containing nucleotide triphosphate hydrolases"/>
    <property type="match status" value="2"/>
</dbReference>
<keyword evidence="7 13" id="KW-0067">ATP-binding</keyword>
<dbReference type="HOGENOM" id="CLU_005122_0_3_6"/>
<dbReference type="OrthoDB" id="9804325at2"/>
<dbReference type="AlphaFoldDB" id="A0A0A7EHL1"/>
<dbReference type="SMART" id="SM00982">
    <property type="entry name" value="TRCF"/>
    <property type="match status" value="1"/>
</dbReference>
<dbReference type="InterPro" id="IPR014001">
    <property type="entry name" value="Helicase_ATP-bd"/>
</dbReference>
<reference evidence="16 17" key="1">
    <citation type="submission" date="2014-11" db="EMBL/GenBank/DDBJ databases">
        <title>Complete Genome Sequence of Pseudoalteromonas sp. Strain OCN003 Isolated from Kaneohe Bay, Oahu, Hawaii.</title>
        <authorList>
            <person name="Beurmann S."/>
            <person name="Videau P."/>
            <person name="Ushijima B."/>
            <person name="Smith A.M."/>
            <person name="Aeby G.S."/>
            <person name="Callahan S.M."/>
            <person name="Belcaid M."/>
        </authorList>
    </citation>
    <scope>NUCLEOTIDE SEQUENCE [LARGE SCALE GENOMIC DNA]</scope>
    <source>
        <strain evidence="16 17">OCN003</strain>
    </source>
</reference>
<dbReference type="SUPFAM" id="SSF52540">
    <property type="entry name" value="P-loop containing nucleoside triphosphate hydrolases"/>
    <property type="match status" value="4"/>
</dbReference>
<dbReference type="InterPro" id="IPR004576">
    <property type="entry name" value="Mfd"/>
</dbReference>
<evidence type="ECO:0000256" key="6">
    <source>
        <dbReference type="ARBA" id="ARBA00022806"/>
    </source>
</evidence>
<comment type="similarity">
    <text evidence="11 13">In the C-terminal section; belongs to the helicase family. RecG subfamily.</text>
</comment>
<feature type="domain" description="Helicase ATP-binding" evidence="14">
    <location>
        <begin position="622"/>
        <end position="783"/>
    </location>
</feature>
<evidence type="ECO:0000256" key="13">
    <source>
        <dbReference type="HAMAP-Rule" id="MF_00969"/>
    </source>
</evidence>
<dbReference type="CDD" id="cd17991">
    <property type="entry name" value="DEXHc_TRCF"/>
    <property type="match status" value="1"/>
</dbReference>
<keyword evidence="5 13" id="KW-0378">Hydrolase</keyword>
<dbReference type="GO" id="GO:0000716">
    <property type="term" value="P:transcription-coupled nucleotide-excision repair, DNA damage recognition"/>
    <property type="evidence" value="ECO:0007669"/>
    <property type="project" value="UniProtKB-UniRule"/>
</dbReference>
<dbReference type="InterPro" id="IPR037235">
    <property type="entry name" value="TRCF-like_C_D7"/>
</dbReference>
<sequence>MQSQWLNLPWVKTQNDKIAWGNLVGSALSLAISDAVQSHTGFKLIVTQNTQQALKLEAELHYLLPNTPVNLFPDWETLPYDHFSPHQDIISQRLSLLSQLRTQENGVLIVPIAGLMLRTAPCDFIYGKAIKYRVGDTLDSMSLRKALESVGYINVQQVMAHGEFAIRGSIIDLFPMGSDTPLRIDLFDDEIDSIRQFDPETQRSRDKIQEIDLLPAHEFGTDEEDIERFRINYREAFGVAHEKGSIYSQVSQGSLPAGIEYYLPLFFDNTATLFDYLPSDNVIFTLGDIEHSCRETWLDIEKRFENRKVDPLRPLLEPTKLYLNVESLFSKLNDSPRIALSQGQLGTKAGHSNLALQALPDIRVNHQLKQPFESVLNYISQLKSDKHRVLFSVESDGRRESLLTLLKPTGLKLAEFDTISHFFASDSDVGLIVSPLEQSISLAKEKLTILTEQELLGVKISQRRRRKHKYEVSQDAIIRNLAELQIGQPIVHLDHGVGRYQGLETIDAGGVKTEFVTIHYLNEAKLYVPVASLHLLSRYSGGDLETAPLNKLGSDTWEKAKRRAAEKVRDVAAELLDIYAQREVKPGYAFNHDSNAYRQFADSFPFEETDDQQNAIGAVLNDMQKAQAMDRLVCGDVGFGKTEVAMRAAFVAVNDSKQVAVLVPTTLLAQQHFENFKDRFANSAVEVALLSRFKTAKEQKQTLEGLAEGKIDIVVGTHKLLQQDIKFDDLGLLIVDEEHRFGVRQKEKIKSLRADVDILTLTATPIPRTLNMAMSGMRDLSIIATPPAKRLAVKTFVRQNDDELTKEAIIREIKRGGQVYFLHNNVETIESFANDIAALVPEANVQFAHGQMREKELESLMSDFYHQKFNVLVCTTIIETGIDIPTANTILIDRADRFGLAQLHQLRGRVGRSHHQAYAYLLTPHEKLLSKDAKKRLEAISSLEDLGAGFTLATHDLEIRGAGELLGDEQSGQIESIGFSLYMEMLDQAVEALKQGKEPSLDNLLRKQSDIDLKIPALIPNDYINDVNTRLSMYKRIASCTNKDAIDELSVELIDRFGLLPEGLKNLFAIQQLKVTASELGINKIDANMKGGYFEFSQDTKVDPSFIIGLLQSNPQFYKMEGASKLRFMIEEKNNQERLKLVTAMLKDFAQKVLK</sequence>
<organism evidence="16 17">
    <name type="scientific">Pseudoalteromonas piratica</name>
    <dbReference type="NCBI Taxonomy" id="1348114"/>
    <lineage>
        <taxon>Bacteria</taxon>
        <taxon>Pseudomonadati</taxon>
        <taxon>Pseudomonadota</taxon>
        <taxon>Gammaproteobacteria</taxon>
        <taxon>Alteromonadales</taxon>
        <taxon>Pseudoalteromonadaceae</taxon>
        <taxon>Pseudoalteromonas</taxon>
    </lineage>
</organism>
<evidence type="ECO:0000313" key="17">
    <source>
        <dbReference type="Proteomes" id="UP000030341"/>
    </source>
</evidence>
<evidence type="ECO:0000259" key="15">
    <source>
        <dbReference type="PROSITE" id="PS51194"/>
    </source>
</evidence>
<dbReference type="InterPro" id="IPR011545">
    <property type="entry name" value="DEAD/DEAH_box_helicase_dom"/>
</dbReference>
<evidence type="ECO:0000256" key="11">
    <source>
        <dbReference type="ARBA" id="ARBA00061399"/>
    </source>
</evidence>
<dbReference type="STRING" id="1348114.OM33_10275"/>
<feature type="domain" description="Helicase C-terminal" evidence="15">
    <location>
        <begin position="796"/>
        <end position="958"/>
    </location>
</feature>
<dbReference type="Pfam" id="PF00271">
    <property type="entry name" value="Helicase_C"/>
    <property type="match status" value="1"/>
</dbReference>
<dbReference type="InterPro" id="IPR003711">
    <property type="entry name" value="CarD-like/TRCF_RID"/>
</dbReference>
<dbReference type="Pfam" id="PF02559">
    <property type="entry name" value="CarD_TRCF_RID"/>
    <property type="match status" value="1"/>
</dbReference>